<dbReference type="Gene3D" id="3.30.40.250">
    <property type="match status" value="1"/>
</dbReference>
<organism evidence="2 3">
    <name type="scientific">Tepidibacter hydrothermalis</name>
    <dbReference type="NCBI Taxonomy" id="3036126"/>
    <lineage>
        <taxon>Bacteria</taxon>
        <taxon>Bacillati</taxon>
        <taxon>Bacillota</taxon>
        <taxon>Clostridia</taxon>
        <taxon>Peptostreptococcales</taxon>
        <taxon>Peptostreptococcaceae</taxon>
        <taxon>Tepidibacter</taxon>
    </lineage>
</organism>
<evidence type="ECO:0000313" key="2">
    <source>
        <dbReference type="EMBL" id="WFD10657.1"/>
    </source>
</evidence>
<dbReference type="PROSITE" id="PS51664">
    <property type="entry name" value="YCAO"/>
    <property type="match status" value="1"/>
</dbReference>
<dbReference type="Pfam" id="PF18381">
    <property type="entry name" value="YcaO_C"/>
    <property type="match status" value="1"/>
</dbReference>
<name>A0ABY8ECJ2_9FIRM</name>
<evidence type="ECO:0000313" key="3">
    <source>
        <dbReference type="Proteomes" id="UP001222800"/>
    </source>
</evidence>
<dbReference type="EMBL" id="CP120733">
    <property type="protein sequence ID" value="WFD10657.1"/>
    <property type="molecule type" value="Genomic_DNA"/>
</dbReference>
<dbReference type="Gene3D" id="3.30.160.660">
    <property type="match status" value="1"/>
</dbReference>
<dbReference type="InterPro" id="IPR041080">
    <property type="entry name" value="YcaO_C"/>
</dbReference>
<accession>A0ABY8ECJ2</accession>
<dbReference type="PANTHER" id="PTHR37809">
    <property type="entry name" value="RIBOSOMAL PROTEIN S12 METHYLTHIOTRANSFERASE ACCESSORY FACTOR YCAO"/>
    <property type="match status" value="1"/>
</dbReference>
<proteinExistence type="predicted"/>
<gene>
    <name evidence="2" type="ORF">P4S50_00865</name>
</gene>
<dbReference type="Gene3D" id="3.30.1330.230">
    <property type="match status" value="1"/>
</dbReference>
<feature type="domain" description="YcaO" evidence="1">
    <location>
        <begin position="60"/>
        <end position="398"/>
    </location>
</feature>
<dbReference type="RefSeq" id="WP_277732624.1">
    <property type="nucleotide sequence ID" value="NZ_CP120733.1"/>
</dbReference>
<dbReference type="InterPro" id="IPR003776">
    <property type="entry name" value="YcaO-like_dom"/>
</dbReference>
<protein>
    <submittedName>
        <fullName evidence="2">YcaO-like family protein</fullName>
    </submittedName>
</protein>
<dbReference type="Proteomes" id="UP001222800">
    <property type="component" value="Chromosome"/>
</dbReference>
<keyword evidence="3" id="KW-1185">Reference proteome</keyword>
<evidence type="ECO:0000259" key="1">
    <source>
        <dbReference type="PROSITE" id="PS51664"/>
    </source>
</evidence>
<reference evidence="2 3" key="1">
    <citation type="submission" date="2023-03" db="EMBL/GenBank/DDBJ databases">
        <title>Complete genome sequence of Tepidibacter sp. SWIR-1, isolated from a deep-sea hydrothermal vent.</title>
        <authorList>
            <person name="Li X."/>
        </authorList>
    </citation>
    <scope>NUCLEOTIDE SEQUENCE [LARGE SCALE GENOMIC DNA]</scope>
    <source>
        <strain evidence="2 3">SWIR-1</strain>
    </source>
</reference>
<sequence length="600" mass="70087">MSSLKDRKYKDELPLNTVNKIRKILSDLGIVTIETDWKNSAKGFCSVRVEIANTSIATNGKGTSHEYALASAYAELMERIQNQTFFRLNDTLTENAMSYKDFYYAPDEEYLSVDDLIKRNDDWFSYQINNLNSKTDTYDLLNKWSKTSYEHTPLDFVSIPYKNLNTNKLSYIPVNMVSKIYMSNGMCAGNTFEEALIQGISEILERHVNQVIINEKITPPDIPRTYIQNFPRLDSMINQIESKGNYKVIVKDCSLNENYPVVAVIFINKDNQNYFIKFGSHPVFEISLERTLTELLQGQDINNMMGLKDYSYKNNLSDEHQNLLGILINGSGYYPREFFGSKSDYDFNEFEDTSTLDNKEILNHIVKLLNDKNFNIFVRDCSFLDFPSYHVIVPGLSEVDKFDDLDSLDNHINYIQIKKLINNLNNLSNEDISNLIDLINEAGYNPNMSVTQILNLDNDHNTPWYYSNIELFLSALNYNHKNFGKSYNHFNKYLKSLNPKYYNKNIINHYKCVRDYISMRDDNMDDENIEKNLNLFYNTNSVNSVMSEFKHPENILNVEYIDEYKHRYKKTYTNTNDIIYKSLKDKYILSNINQKSLSLD</sequence>
<dbReference type="PANTHER" id="PTHR37809:SF1">
    <property type="entry name" value="RIBOSOMAL PROTEIN S12 METHYLTHIOTRANSFERASE ACCESSORY FACTOR YCAO"/>
    <property type="match status" value="1"/>
</dbReference>
<dbReference type="Pfam" id="PF02624">
    <property type="entry name" value="YcaO"/>
    <property type="match status" value="1"/>
</dbReference>
<dbReference type="NCBIfam" id="TIGR00702">
    <property type="entry name" value="YcaO-type kinase domain"/>
    <property type="match status" value="1"/>
</dbReference>